<dbReference type="InterPro" id="IPR027417">
    <property type="entry name" value="P-loop_NTPase"/>
</dbReference>
<dbReference type="GO" id="GO:0016787">
    <property type="term" value="F:hydrolase activity"/>
    <property type="evidence" value="ECO:0007669"/>
    <property type="project" value="UniProtKB-KW"/>
</dbReference>
<dbReference type="PANTHER" id="PTHR43788">
    <property type="entry name" value="DNA2/NAM7 HELICASE FAMILY MEMBER"/>
    <property type="match status" value="1"/>
</dbReference>
<organism evidence="7 8">
    <name type="scientific">Kitasatospora albolonga</name>
    <dbReference type="NCBI Taxonomy" id="68173"/>
    <lineage>
        <taxon>Bacteria</taxon>
        <taxon>Bacillati</taxon>
        <taxon>Actinomycetota</taxon>
        <taxon>Actinomycetes</taxon>
        <taxon>Kitasatosporales</taxon>
        <taxon>Streptomycetaceae</taxon>
        <taxon>Kitasatospora</taxon>
    </lineage>
</organism>
<dbReference type="InterPro" id="IPR050534">
    <property type="entry name" value="Coronavir_polyprotein_1ab"/>
</dbReference>
<feature type="domain" description="Protein kinase" evidence="6">
    <location>
        <begin position="1"/>
        <end position="335"/>
    </location>
</feature>
<evidence type="ECO:0000256" key="3">
    <source>
        <dbReference type="ARBA" id="ARBA00022801"/>
    </source>
</evidence>
<dbReference type="InterPro" id="IPR000719">
    <property type="entry name" value="Prot_kinase_dom"/>
</dbReference>
<proteinExistence type="inferred from homology"/>
<evidence type="ECO:0000313" key="7">
    <source>
        <dbReference type="EMBL" id="ARF71251.1"/>
    </source>
</evidence>
<dbReference type="CDD" id="cd18808">
    <property type="entry name" value="SF1_C_Upf1"/>
    <property type="match status" value="1"/>
</dbReference>
<dbReference type="Pfam" id="PF13087">
    <property type="entry name" value="AAA_12"/>
    <property type="match status" value="1"/>
</dbReference>
<dbReference type="Gene3D" id="1.10.510.10">
    <property type="entry name" value="Transferase(Phosphotransferase) domain 1"/>
    <property type="match status" value="1"/>
</dbReference>
<keyword evidence="5" id="KW-0067">ATP-binding</keyword>
<dbReference type="InterPro" id="IPR047187">
    <property type="entry name" value="SF1_C_Upf1"/>
</dbReference>
<gene>
    <name evidence="7" type="ORF">B7C62_02510</name>
</gene>
<sequence length="1235" mass="137361">MARLDEHRDLIDRLFCRDGAPFGGYSCVGDPVVVVTDRLVRATLQPDGEDVRHDLFQLTVFCDIHKFAGELWEHAARNLLRVGALNHPALPRIVMGKFVPAERVAFTLTRERGRPITIDDSITWARNAPLKALEHFSLLLDALSELHGAGIIHRNLTAAALNVQPLDLDDPDNVAITLSRFEMSTLIGNVIRNVGAGDAGDAAGGARQFYTMPPPGVAQARHHAYLAPELHAYLFEERASARRDWVTTDVFGLGVIAWEWFCGQISTVLPGPYADLEAARGPQRTTALRHLHGAMAQHLGSSGLPEALVHTLRRMLDPFPQSRFTSFEAAKHLETHWETIRAHWIAEEETAPRLVAFMPEECEMLYQERRWIQHSPTGTAGREELKAFLEKELASAELVHAPNGALGYANGPADRLQEAEWVLVGERAVWFCAVLREYKPMTSERTLHHEVLVIKYLREKDITRELVYAKRRRKVESVQLVPFRPGQDLSGVLTGRPKWTDLEEAVRDHLGSDGPNAMYLRSLQFLLDYQRAGVDARCYAFRRVGSGARGQVVIELDTEADDDRRHRDWLLTAYAGDPRRRPPFGDFFQLLDSDKGFGQVDLVPRSGRYPYFSRSSTVTAGLLRWVNENAVRVQVPVGAEVPERGWVRPHGDGGTTPQLDRQERALALLKAQPMLVEALRDPRSFDLGRGRWLEQTVPEESKLSLESRKIMETMLGTHPFYALQGPPGSGKSTLTAAAIKKNLEAEKGARILVSSQSNHTLDGLARKLIDGQGPNSLILRETSLGDDSKVTDEVVRRHTLQNLTADVADTVTEVLGARLARGSEEEAPYHDRPYSTETLERARKRGIALEDLPPLTGTLRKLAEEWLEHVGSDLVDLTERVRAGASVTLATCNIAATVNEGRWNPKDLFDWVIVEEAAKAWPTEIVVPLVLGVRWTLIGDHQQLGPHRQEAFRAFLGSLAEHQDTPARTEHENQESHLKVLRMFEHFFEGKSSSTYTAADSAVGRLEQQFRMVKSIAEPVSRTFYPVVPRKVDAAGLPLSFLTTTKVAPHGLTGPDYLLDRPLVWIDTAGCEGFVEQPQWYNTGEVDLVERVVQDLRPVSVPPKDLKDDNSLVVLTPYRAQLDLLGARSVLAGRQHTIHSFQGAEADRVIVSLVRSGPGSTAGPESLVARPANTHRVGHVSQPELINVLLSRAKRLLVIVGDRQHFVAHGGKDWCQIADVIDEFGVVVPAAEVIG</sequence>
<dbReference type="Gene3D" id="3.40.50.300">
    <property type="entry name" value="P-loop containing nucleotide triphosphate hydrolases"/>
    <property type="match status" value="2"/>
</dbReference>
<dbReference type="EMBL" id="CP020563">
    <property type="protein sequence ID" value="ARF71251.1"/>
    <property type="molecule type" value="Genomic_DNA"/>
</dbReference>
<dbReference type="InterPro" id="IPR011009">
    <property type="entry name" value="Kinase-like_dom_sf"/>
</dbReference>
<keyword evidence="3" id="KW-0378">Hydrolase</keyword>
<dbReference type="InterPro" id="IPR041679">
    <property type="entry name" value="DNA2/NAM7-like_C"/>
</dbReference>
<dbReference type="SUPFAM" id="SSF56112">
    <property type="entry name" value="Protein kinase-like (PK-like)"/>
    <property type="match status" value="1"/>
</dbReference>
<reference evidence="7 8" key="1">
    <citation type="submission" date="2017-04" db="EMBL/GenBank/DDBJ databases">
        <title>The complete genome sequence of Streptomyces albolongus YIM 101047, the producer of novel bafilomycins and novel odoriferous sesquiterpenoids.</title>
        <authorList>
            <person name="Yin M."/>
            <person name="Jiang Y."/>
        </authorList>
    </citation>
    <scope>NUCLEOTIDE SEQUENCE [LARGE SCALE GENOMIC DNA]</scope>
    <source>
        <strain evidence="7 8">YIM 101047</strain>
    </source>
</reference>
<evidence type="ECO:0000313" key="8">
    <source>
        <dbReference type="Proteomes" id="UP000192251"/>
    </source>
</evidence>
<dbReference type="RefSeq" id="WP_084744640.1">
    <property type="nucleotide sequence ID" value="NZ_CP020563.1"/>
</dbReference>
<dbReference type="Proteomes" id="UP000192251">
    <property type="component" value="Chromosome"/>
</dbReference>
<dbReference type="KEGG" id="kab:B7C62_02510"/>
<comment type="similarity">
    <text evidence="1">Belongs to the DNA2/NAM7 helicase family.</text>
</comment>
<dbReference type="InterPro" id="IPR041677">
    <property type="entry name" value="DNA2/NAM7_AAA_11"/>
</dbReference>
<dbReference type="GO" id="GO:0005524">
    <property type="term" value="F:ATP binding"/>
    <property type="evidence" value="ECO:0007669"/>
    <property type="project" value="UniProtKB-KW"/>
</dbReference>
<evidence type="ECO:0000259" key="6">
    <source>
        <dbReference type="PROSITE" id="PS50011"/>
    </source>
</evidence>
<dbReference type="SUPFAM" id="SSF52540">
    <property type="entry name" value="P-loop containing nucleoside triphosphate hydrolases"/>
    <property type="match status" value="1"/>
</dbReference>
<evidence type="ECO:0000256" key="2">
    <source>
        <dbReference type="ARBA" id="ARBA00022741"/>
    </source>
</evidence>
<dbReference type="Pfam" id="PF13086">
    <property type="entry name" value="AAA_11"/>
    <property type="match status" value="1"/>
</dbReference>
<protein>
    <recommendedName>
        <fullName evidence="6">Protein kinase domain-containing protein</fullName>
    </recommendedName>
</protein>
<keyword evidence="4" id="KW-0347">Helicase</keyword>
<accession>A0ABC8BLM8</accession>
<evidence type="ECO:0000256" key="4">
    <source>
        <dbReference type="ARBA" id="ARBA00022806"/>
    </source>
</evidence>
<dbReference type="GO" id="GO:0004386">
    <property type="term" value="F:helicase activity"/>
    <property type="evidence" value="ECO:0007669"/>
    <property type="project" value="UniProtKB-KW"/>
</dbReference>
<keyword evidence="8" id="KW-1185">Reference proteome</keyword>
<dbReference type="PANTHER" id="PTHR43788:SF16">
    <property type="entry name" value="HELICASE WITH ZINC FINGER 2"/>
    <property type="match status" value="1"/>
</dbReference>
<name>A0ABC8BLM8_9ACTN</name>
<keyword evidence="2" id="KW-0547">Nucleotide-binding</keyword>
<evidence type="ECO:0000256" key="5">
    <source>
        <dbReference type="ARBA" id="ARBA00022840"/>
    </source>
</evidence>
<dbReference type="PROSITE" id="PS50011">
    <property type="entry name" value="PROTEIN_KINASE_DOM"/>
    <property type="match status" value="1"/>
</dbReference>
<evidence type="ECO:0000256" key="1">
    <source>
        <dbReference type="ARBA" id="ARBA00007913"/>
    </source>
</evidence>
<dbReference type="AlphaFoldDB" id="A0ABC8BLM8"/>